<accession>A0A0Q9WSM5</accession>
<name>A0A0Q9WSM5_DROWI</name>
<keyword evidence="1" id="KW-0472">Membrane</keyword>
<keyword evidence="1" id="KW-1133">Transmembrane helix</keyword>
<dbReference type="Proteomes" id="UP000007798">
    <property type="component" value="Unassembled WGS sequence"/>
</dbReference>
<dbReference type="AlphaFoldDB" id="A0A0Q9WSM5"/>
<keyword evidence="1" id="KW-0812">Transmembrane</keyword>
<evidence type="ECO:0000256" key="1">
    <source>
        <dbReference type="SAM" id="Phobius"/>
    </source>
</evidence>
<sequence length="163" mass="17897">MKSFGSVNYRRSNQSKCLACWIFASWLAGGWRPTPVYVVMAISLILYPHNLWLSQVAGIFFLLLGLLRLTTLLRFISLAKLSCDETALPGFPGGPGGPADQADTDTVDDDDDLDRIVVAAGDNNSWVQLPPEQSLAEREELAPVSPWFPVIDLQLSTEFGTVL</sequence>
<evidence type="ECO:0000313" key="2">
    <source>
        <dbReference type="EMBL" id="KRF99262.1"/>
    </source>
</evidence>
<dbReference type="PANTHER" id="PTHR28474:SF1">
    <property type="entry name" value="TRANSMEMBRANE PROTEIN 72"/>
    <property type="match status" value="1"/>
</dbReference>
<protein>
    <submittedName>
        <fullName evidence="2">Uncharacterized protein</fullName>
    </submittedName>
</protein>
<dbReference type="OrthoDB" id="5946061at2759"/>
<feature type="transmembrane region" description="Helical" evidence="1">
    <location>
        <begin position="51"/>
        <end position="70"/>
    </location>
</feature>
<gene>
    <name evidence="2" type="primary">Dwil\GK19402</name>
    <name evidence="2" type="ORF">Dwil_GK19402</name>
</gene>
<evidence type="ECO:0000313" key="3">
    <source>
        <dbReference type="Proteomes" id="UP000007798"/>
    </source>
</evidence>
<dbReference type="PANTHER" id="PTHR28474">
    <property type="entry name" value="TRANSMEMBRANE PROTEIN 72"/>
    <property type="match status" value="1"/>
</dbReference>
<organism evidence="2 3">
    <name type="scientific">Drosophila willistoni</name>
    <name type="common">Fruit fly</name>
    <dbReference type="NCBI Taxonomy" id="7260"/>
    <lineage>
        <taxon>Eukaryota</taxon>
        <taxon>Metazoa</taxon>
        <taxon>Ecdysozoa</taxon>
        <taxon>Arthropoda</taxon>
        <taxon>Hexapoda</taxon>
        <taxon>Insecta</taxon>
        <taxon>Pterygota</taxon>
        <taxon>Neoptera</taxon>
        <taxon>Endopterygota</taxon>
        <taxon>Diptera</taxon>
        <taxon>Brachycera</taxon>
        <taxon>Muscomorpha</taxon>
        <taxon>Ephydroidea</taxon>
        <taxon>Drosophilidae</taxon>
        <taxon>Drosophila</taxon>
        <taxon>Sophophora</taxon>
    </lineage>
</organism>
<dbReference type="InParanoid" id="A0A0Q9WSM5"/>
<proteinExistence type="predicted"/>
<keyword evidence="3" id="KW-1185">Reference proteome</keyword>
<dbReference type="EMBL" id="CH964184">
    <property type="protein sequence ID" value="KRF99262.1"/>
    <property type="molecule type" value="Genomic_DNA"/>
</dbReference>
<dbReference type="Pfam" id="PF16054">
    <property type="entry name" value="TMEM72"/>
    <property type="match status" value="1"/>
</dbReference>
<reference evidence="2 3" key="1">
    <citation type="journal article" date="2007" name="Nature">
        <title>Evolution of genes and genomes on the Drosophila phylogeny.</title>
        <authorList>
            <consortium name="Drosophila 12 Genomes Consortium"/>
            <person name="Clark A.G."/>
            <person name="Eisen M.B."/>
            <person name="Smith D.R."/>
            <person name="Bergman C.M."/>
            <person name="Oliver B."/>
            <person name="Markow T.A."/>
            <person name="Kaufman T.C."/>
            <person name="Kellis M."/>
            <person name="Gelbart W."/>
            <person name="Iyer V.N."/>
            <person name="Pollard D.A."/>
            <person name="Sackton T.B."/>
            <person name="Larracuente A.M."/>
            <person name="Singh N.D."/>
            <person name="Abad J.P."/>
            <person name="Abt D.N."/>
            <person name="Adryan B."/>
            <person name="Aguade M."/>
            <person name="Akashi H."/>
            <person name="Anderson W.W."/>
            <person name="Aquadro C.F."/>
            <person name="Ardell D.H."/>
            <person name="Arguello R."/>
            <person name="Artieri C.G."/>
            <person name="Barbash D.A."/>
            <person name="Barker D."/>
            <person name="Barsanti P."/>
            <person name="Batterham P."/>
            <person name="Batzoglou S."/>
            <person name="Begun D."/>
            <person name="Bhutkar A."/>
            <person name="Blanco E."/>
            <person name="Bosak S.A."/>
            <person name="Bradley R.K."/>
            <person name="Brand A.D."/>
            <person name="Brent M.R."/>
            <person name="Brooks A.N."/>
            <person name="Brown R.H."/>
            <person name="Butlin R.K."/>
            <person name="Caggese C."/>
            <person name="Calvi B.R."/>
            <person name="Bernardo de Carvalho A."/>
            <person name="Caspi A."/>
            <person name="Castrezana S."/>
            <person name="Celniker S.E."/>
            <person name="Chang J.L."/>
            <person name="Chapple C."/>
            <person name="Chatterji S."/>
            <person name="Chinwalla A."/>
            <person name="Civetta A."/>
            <person name="Clifton S.W."/>
            <person name="Comeron J.M."/>
            <person name="Costello J.C."/>
            <person name="Coyne J.A."/>
            <person name="Daub J."/>
            <person name="David R.G."/>
            <person name="Delcher A.L."/>
            <person name="Delehaunty K."/>
            <person name="Do C.B."/>
            <person name="Ebling H."/>
            <person name="Edwards K."/>
            <person name="Eickbush T."/>
            <person name="Evans J.D."/>
            <person name="Filipski A."/>
            <person name="Findeiss S."/>
            <person name="Freyhult E."/>
            <person name="Fulton L."/>
            <person name="Fulton R."/>
            <person name="Garcia A.C."/>
            <person name="Gardiner A."/>
            <person name="Garfield D.A."/>
            <person name="Garvin B.E."/>
            <person name="Gibson G."/>
            <person name="Gilbert D."/>
            <person name="Gnerre S."/>
            <person name="Godfrey J."/>
            <person name="Good R."/>
            <person name="Gotea V."/>
            <person name="Gravely B."/>
            <person name="Greenberg A.J."/>
            <person name="Griffiths-Jones S."/>
            <person name="Gross S."/>
            <person name="Guigo R."/>
            <person name="Gustafson E.A."/>
            <person name="Haerty W."/>
            <person name="Hahn M.W."/>
            <person name="Halligan D.L."/>
            <person name="Halpern A.L."/>
            <person name="Halter G.M."/>
            <person name="Han M.V."/>
            <person name="Heger A."/>
            <person name="Hillier L."/>
            <person name="Hinrichs A.S."/>
            <person name="Holmes I."/>
            <person name="Hoskins R.A."/>
            <person name="Hubisz M.J."/>
            <person name="Hultmark D."/>
            <person name="Huntley M.A."/>
            <person name="Jaffe D.B."/>
            <person name="Jagadeeshan S."/>
            <person name="Jeck W.R."/>
            <person name="Johnson J."/>
            <person name="Jones C.D."/>
            <person name="Jordan W.C."/>
            <person name="Karpen G.H."/>
            <person name="Kataoka E."/>
            <person name="Keightley P.D."/>
            <person name="Kheradpour P."/>
            <person name="Kirkness E.F."/>
            <person name="Koerich L.B."/>
            <person name="Kristiansen K."/>
            <person name="Kudrna D."/>
            <person name="Kulathinal R.J."/>
            <person name="Kumar S."/>
            <person name="Kwok R."/>
            <person name="Lander E."/>
            <person name="Langley C.H."/>
            <person name="Lapoint R."/>
            <person name="Lazzaro B.P."/>
            <person name="Lee S.J."/>
            <person name="Levesque L."/>
            <person name="Li R."/>
            <person name="Lin C.F."/>
            <person name="Lin M.F."/>
            <person name="Lindblad-Toh K."/>
            <person name="Llopart A."/>
            <person name="Long M."/>
            <person name="Low L."/>
            <person name="Lozovsky E."/>
            <person name="Lu J."/>
            <person name="Luo M."/>
            <person name="Machado C.A."/>
            <person name="Makalowski W."/>
            <person name="Marzo M."/>
            <person name="Matsuda M."/>
            <person name="Matzkin L."/>
            <person name="McAllister B."/>
            <person name="McBride C.S."/>
            <person name="McKernan B."/>
            <person name="McKernan K."/>
            <person name="Mendez-Lago M."/>
            <person name="Minx P."/>
            <person name="Mollenhauer M.U."/>
            <person name="Montooth K."/>
            <person name="Mount S.M."/>
            <person name="Mu X."/>
            <person name="Myers E."/>
            <person name="Negre B."/>
            <person name="Newfeld S."/>
            <person name="Nielsen R."/>
            <person name="Noor M.A."/>
            <person name="O'Grady P."/>
            <person name="Pachter L."/>
            <person name="Papaceit M."/>
            <person name="Parisi M.J."/>
            <person name="Parisi M."/>
            <person name="Parts L."/>
            <person name="Pedersen J.S."/>
            <person name="Pesole G."/>
            <person name="Phillippy A.M."/>
            <person name="Ponting C.P."/>
            <person name="Pop M."/>
            <person name="Porcelli D."/>
            <person name="Powell J.R."/>
            <person name="Prohaska S."/>
            <person name="Pruitt K."/>
            <person name="Puig M."/>
            <person name="Quesneville H."/>
            <person name="Ram K.R."/>
            <person name="Rand D."/>
            <person name="Rasmussen M.D."/>
            <person name="Reed L.K."/>
            <person name="Reenan R."/>
            <person name="Reily A."/>
            <person name="Remington K.A."/>
            <person name="Rieger T.T."/>
            <person name="Ritchie M.G."/>
            <person name="Robin C."/>
            <person name="Rogers Y.H."/>
            <person name="Rohde C."/>
            <person name="Rozas J."/>
            <person name="Rubenfield M.J."/>
            <person name="Ruiz A."/>
            <person name="Russo S."/>
            <person name="Salzberg S.L."/>
            <person name="Sanchez-Gracia A."/>
            <person name="Saranga D.J."/>
            <person name="Sato H."/>
            <person name="Schaeffer S.W."/>
            <person name="Schatz M.C."/>
            <person name="Schlenke T."/>
            <person name="Schwartz R."/>
            <person name="Segarra C."/>
            <person name="Singh R.S."/>
            <person name="Sirot L."/>
            <person name="Sirota M."/>
            <person name="Sisneros N.B."/>
            <person name="Smith C.D."/>
            <person name="Smith T.F."/>
            <person name="Spieth J."/>
            <person name="Stage D.E."/>
            <person name="Stark A."/>
            <person name="Stephan W."/>
            <person name="Strausberg R.L."/>
            <person name="Strempel S."/>
            <person name="Sturgill D."/>
            <person name="Sutton G."/>
            <person name="Sutton G.G."/>
            <person name="Tao W."/>
            <person name="Teichmann S."/>
            <person name="Tobari Y.N."/>
            <person name="Tomimura Y."/>
            <person name="Tsolas J.M."/>
            <person name="Valente V.L."/>
            <person name="Venter E."/>
            <person name="Venter J.C."/>
            <person name="Vicario S."/>
            <person name="Vieira F.G."/>
            <person name="Vilella A.J."/>
            <person name="Villasante A."/>
            <person name="Walenz B."/>
            <person name="Wang J."/>
            <person name="Wasserman M."/>
            <person name="Watts T."/>
            <person name="Wilson D."/>
            <person name="Wilson R.K."/>
            <person name="Wing R.A."/>
            <person name="Wolfner M.F."/>
            <person name="Wong A."/>
            <person name="Wong G.K."/>
            <person name="Wu C.I."/>
            <person name="Wu G."/>
            <person name="Yamamoto D."/>
            <person name="Yang H.P."/>
            <person name="Yang S.P."/>
            <person name="Yorke J.A."/>
            <person name="Yoshida K."/>
            <person name="Zdobnov E."/>
            <person name="Zhang P."/>
            <person name="Zhang Y."/>
            <person name="Zimin A.V."/>
            <person name="Baldwin J."/>
            <person name="Abdouelleil A."/>
            <person name="Abdulkadir J."/>
            <person name="Abebe A."/>
            <person name="Abera B."/>
            <person name="Abreu J."/>
            <person name="Acer S.C."/>
            <person name="Aftuck L."/>
            <person name="Alexander A."/>
            <person name="An P."/>
            <person name="Anderson E."/>
            <person name="Anderson S."/>
            <person name="Arachi H."/>
            <person name="Azer M."/>
            <person name="Bachantsang P."/>
            <person name="Barry A."/>
            <person name="Bayul T."/>
            <person name="Berlin A."/>
            <person name="Bessette D."/>
            <person name="Bloom T."/>
            <person name="Blye J."/>
            <person name="Boguslavskiy L."/>
            <person name="Bonnet C."/>
            <person name="Boukhgalter B."/>
            <person name="Bourzgui I."/>
            <person name="Brown A."/>
            <person name="Cahill P."/>
            <person name="Channer S."/>
            <person name="Cheshatsang Y."/>
            <person name="Chuda L."/>
            <person name="Citroen M."/>
            <person name="Collymore A."/>
            <person name="Cooke P."/>
            <person name="Costello M."/>
            <person name="D'Aco K."/>
            <person name="Daza R."/>
            <person name="De Haan G."/>
            <person name="DeGray S."/>
            <person name="DeMaso C."/>
            <person name="Dhargay N."/>
            <person name="Dooley K."/>
            <person name="Dooley E."/>
            <person name="Doricent M."/>
            <person name="Dorje P."/>
            <person name="Dorjee K."/>
            <person name="Dupes A."/>
            <person name="Elong R."/>
            <person name="Falk J."/>
            <person name="Farina A."/>
            <person name="Faro S."/>
            <person name="Ferguson D."/>
            <person name="Fisher S."/>
            <person name="Foley C.D."/>
            <person name="Franke A."/>
            <person name="Friedrich D."/>
            <person name="Gadbois L."/>
            <person name="Gearin G."/>
            <person name="Gearin C.R."/>
            <person name="Giannoukos G."/>
            <person name="Goode T."/>
            <person name="Graham J."/>
            <person name="Grandbois E."/>
            <person name="Grewal S."/>
            <person name="Gyaltsen K."/>
            <person name="Hafez N."/>
            <person name="Hagos B."/>
            <person name="Hall J."/>
            <person name="Henson C."/>
            <person name="Hollinger A."/>
            <person name="Honan T."/>
            <person name="Huard M.D."/>
            <person name="Hughes L."/>
            <person name="Hurhula B."/>
            <person name="Husby M.E."/>
            <person name="Kamat A."/>
            <person name="Kanga B."/>
            <person name="Kashin S."/>
            <person name="Khazanovich D."/>
            <person name="Kisner P."/>
            <person name="Lance K."/>
            <person name="Lara M."/>
            <person name="Lee W."/>
            <person name="Lennon N."/>
            <person name="Letendre F."/>
            <person name="LeVine R."/>
            <person name="Lipovsky A."/>
            <person name="Liu X."/>
            <person name="Liu J."/>
            <person name="Liu S."/>
            <person name="Lokyitsang T."/>
            <person name="Lokyitsang Y."/>
            <person name="Lubonja R."/>
            <person name="Lui A."/>
            <person name="MacDonald P."/>
            <person name="Magnisalis V."/>
            <person name="Maru K."/>
            <person name="Matthews C."/>
            <person name="McCusker W."/>
            <person name="McDonough S."/>
            <person name="Mehta T."/>
            <person name="Meldrim J."/>
            <person name="Meneus L."/>
            <person name="Mihai O."/>
            <person name="Mihalev A."/>
            <person name="Mihova T."/>
            <person name="Mittelman R."/>
            <person name="Mlenga V."/>
            <person name="Montmayeur A."/>
            <person name="Mulrain L."/>
            <person name="Navidi A."/>
            <person name="Naylor J."/>
            <person name="Negash T."/>
            <person name="Nguyen T."/>
            <person name="Nguyen N."/>
            <person name="Nicol R."/>
            <person name="Norbu C."/>
            <person name="Norbu N."/>
            <person name="Novod N."/>
            <person name="O'Neill B."/>
            <person name="Osman S."/>
            <person name="Markiewicz E."/>
            <person name="Oyono O.L."/>
            <person name="Patti C."/>
            <person name="Phunkhang P."/>
            <person name="Pierre F."/>
            <person name="Priest M."/>
            <person name="Raghuraman S."/>
            <person name="Rege F."/>
            <person name="Reyes R."/>
            <person name="Rise C."/>
            <person name="Rogov P."/>
            <person name="Ross K."/>
            <person name="Ryan E."/>
            <person name="Settipalli S."/>
            <person name="Shea T."/>
            <person name="Sherpa N."/>
            <person name="Shi L."/>
            <person name="Shih D."/>
            <person name="Sparrow T."/>
            <person name="Spaulding J."/>
            <person name="Stalker J."/>
            <person name="Stange-Thomann N."/>
            <person name="Stavropoulos S."/>
            <person name="Stone C."/>
            <person name="Strader C."/>
            <person name="Tesfaye S."/>
            <person name="Thomson T."/>
            <person name="Thoulutsang Y."/>
            <person name="Thoulutsang D."/>
            <person name="Topham K."/>
            <person name="Topping I."/>
            <person name="Tsamla T."/>
            <person name="Vassiliev H."/>
            <person name="Vo A."/>
            <person name="Wangchuk T."/>
            <person name="Wangdi T."/>
            <person name="Weiand M."/>
            <person name="Wilkinson J."/>
            <person name="Wilson A."/>
            <person name="Yadav S."/>
            <person name="Young G."/>
            <person name="Yu Q."/>
            <person name="Zembek L."/>
            <person name="Zhong D."/>
            <person name="Zimmer A."/>
            <person name="Zwirko Z."/>
            <person name="Jaffe D.B."/>
            <person name="Alvarez P."/>
            <person name="Brockman W."/>
            <person name="Butler J."/>
            <person name="Chin C."/>
            <person name="Gnerre S."/>
            <person name="Grabherr M."/>
            <person name="Kleber M."/>
            <person name="Mauceli E."/>
            <person name="MacCallum I."/>
        </authorList>
    </citation>
    <scope>NUCLEOTIDE SEQUENCE [LARGE SCALE GENOMIC DNA]</scope>
    <source>
        <strain evidence="3">Tucson 14030-0811.24</strain>
    </source>
</reference>
<dbReference type="InterPro" id="IPR032055">
    <property type="entry name" value="TMEM72"/>
</dbReference>